<organism evidence="1 2">
    <name type="scientific">Polysphondylium violaceum</name>
    <dbReference type="NCBI Taxonomy" id="133409"/>
    <lineage>
        <taxon>Eukaryota</taxon>
        <taxon>Amoebozoa</taxon>
        <taxon>Evosea</taxon>
        <taxon>Eumycetozoa</taxon>
        <taxon>Dictyostelia</taxon>
        <taxon>Dictyosteliales</taxon>
        <taxon>Dictyosteliaceae</taxon>
        <taxon>Polysphondylium</taxon>
    </lineage>
</organism>
<dbReference type="OrthoDB" id="22729at2759"/>
<name>A0A8J4PSM0_9MYCE</name>
<keyword evidence="2" id="KW-1185">Reference proteome</keyword>
<dbReference type="Proteomes" id="UP000695562">
    <property type="component" value="Unassembled WGS sequence"/>
</dbReference>
<proteinExistence type="predicted"/>
<evidence type="ECO:0000313" key="1">
    <source>
        <dbReference type="EMBL" id="KAF2073058.1"/>
    </source>
</evidence>
<protein>
    <submittedName>
        <fullName evidence="1">Uncharacterized protein</fullName>
    </submittedName>
</protein>
<accession>A0A8J4PSM0</accession>
<reference evidence="1" key="1">
    <citation type="submission" date="2020-01" db="EMBL/GenBank/DDBJ databases">
        <title>Development of genomics and gene disruption for Polysphondylium violaceum indicates a role for the polyketide synthase stlB in stalk morphogenesis.</title>
        <authorList>
            <person name="Narita B."/>
            <person name="Kawabe Y."/>
            <person name="Kin K."/>
            <person name="Saito T."/>
            <person name="Gibbs R."/>
            <person name="Kuspa A."/>
            <person name="Muzny D."/>
            <person name="Queller D."/>
            <person name="Richards S."/>
            <person name="Strassman J."/>
            <person name="Sucgang R."/>
            <person name="Worley K."/>
            <person name="Schaap P."/>
        </authorList>
    </citation>
    <scope>NUCLEOTIDE SEQUENCE</scope>
    <source>
        <strain evidence="1">QSvi11</strain>
    </source>
</reference>
<dbReference type="AlphaFoldDB" id="A0A8J4PSM0"/>
<comment type="caution">
    <text evidence="1">The sequence shown here is derived from an EMBL/GenBank/DDBJ whole genome shotgun (WGS) entry which is preliminary data.</text>
</comment>
<gene>
    <name evidence="1" type="ORF">CYY_005641</name>
</gene>
<evidence type="ECO:0000313" key="2">
    <source>
        <dbReference type="Proteomes" id="UP000695562"/>
    </source>
</evidence>
<dbReference type="EMBL" id="AJWJ01000230">
    <property type="protein sequence ID" value="KAF2073058.1"/>
    <property type="molecule type" value="Genomic_DNA"/>
</dbReference>
<sequence length="210" mass="24046">MGASSSRLLDLRFDPSSVLFNQNSFENALIVLNKLYWEEHKKEGKFPLQLQAAGARTLVAKIKDIVTVSIGAPKTVVFEVQDDSIGYLFVNINAIWVFMYRVVGKSHPYNGLPIRVNTNLQFLFLVNSKVVRWSYRAYDFPKTLIIIDKEIPRGAMAQVYTQSILGVEHFKYKDNDLIQSDGKFAITPISIEGDRKYIYDWTTNNDLVEK</sequence>